<keyword evidence="2" id="KW-1133">Transmembrane helix</keyword>
<keyword evidence="4" id="KW-1185">Reference proteome</keyword>
<dbReference type="InParanoid" id="A0A6L2Q9L5"/>
<comment type="caution">
    <text evidence="3">The sequence shown here is derived from an EMBL/GenBank/DDBJ whole genome shotgun (WGS) entry which is preliminary data.</text>
</comment>
<evidence type="ECO:0000256" key="1">
    <source>
        <dbReference type="SAM" id="MobiDB-lite"/>
    </source>
</evidence>
<evidence type="ECO:0000313" key="3">
    <source>
        <dbReference type="EMBL" id="GFG40660.1"/>
    </source>
</evidence>
<dbReference type="EMBL" id="BLKM01002316">
    <property type="protein sequence ID" value="GFG40660.1"/>
    <property type="molecule type" value="Genomic_DNA"/>
</dbReference>
<sequence length="1072" mass="121742">MPQLIASAYSTVRRTGSVTALDRTNIDSRDEETRDTSSKTAQSYLHDSNESLRSHLNYNYLLRKKTEMVSNTRDNHDDSRKGSVDSIHSVIYLPYNHKLTPSDLQYYQHPVYVAEERPTELNNQKSETLPNETKHFITKEPVRPHHDDTAMESNQTTNPPTPISQKDDPYNLHTFTTNPYKFDAALDESIFKLFKHDRRQEYSESQDSKASKNSSQNATPKRSYIPSDDLYKNSAYYVPPSKDSDLALNLSQHSQTNDPYDGPDSYNPPAIINSYGTSFEQPGDKFPPLDLYETLEDPFRNKSHTYPMDIYKSQSPVSSYQSLFFPATYKPPPIIQNYKLPLPEGTYKSPSLADNYKPVESYRPPSPEDSYGPPSLMEILKSPQPVVSDQPTSKETYKPLSPEDSYGLPSLMDNYKPPSPIETHKLPSPVGSYGPPSLMDTYKPPFPMQTQKLPSPEISYGPPSLTDTYKPPSPMENHELPPPEGSYGPPSLMDTYKPPSPMESHKRPSPEGSYGPPSLMDTYKPPSPMESDKRPSPEGSYGPPSLTNIYKPPSPMDTYQPPSSMKIYNFSLPANIYKSPSSVDDHKPSLPMDTDKRPLLMETYKHLPNMNIYKLPSSMDISNLSPPPPPPMETYKPQPPGDEYKPPLHDNTYKPLLLHNPQSNASSNMSQLYSDDRPLTVIHKFPSFQGPLTPHISSDITMKDAYKVPLSEDQPKYNSSSEDGLADDGYPEYDTHVHDIQDYDMYDNTEDHNSHGDTHGPDHDHAYHHDPNEYYSHHHSYDHEDHEIPAAEPPSKYQYHHPPSHEYEVAVPHDHYRDNNIYHRDPKEHYSYHHFYDYDDHELPTVQRPTKYNYRYPSSYVYSGKPPPLPEELSPPKDMVGDLTSPSNGMVGSSTPPASDMAGPPTSPTPDMTQGPPPPPKDMVGIPPPPPNDMYGAPQFPPLDTHVNHLYPVVGMYGDHPPIYAYGTPTYPSQNMTEAPQTSTMPMEKKPPTTYYYLGRKLWLVPVYATGIFLVQLLLLLLKAISRHKFLAPYNFYTSLQNRNLKSRRQQELDGSTEHVAEALERAEYRYM</sequence>
<keyword evidence="2" id="KW-0472">Membrane</keyword>
<feature type="compositionally biased region" description="Basic and acidic residues" evidence="1">
    <location>
        <begin position="27"/>
        <end position="37"/>
    </location>
</feature>
<accession>A0A6L2Q9L5</accession>
<feature type="compositionally biased region" description="Polar residues" evidence="1">
    <location>
        <begin position="211"/>
        <end position="220"/>
    </location>
</feature>
<feature type="region of interest" description="Disordered" evidence="1">
    <location>
        <begin position="863"/>
        <end position="930"/>
    </location>
</feature>
<feature type="region of interest" description="Disordered" evidence="1">
    <location>
        <begin position="711"/>
        <end position="730"/>
    </location>
</feature>
<proteinExistence type="predicted"/>
<feature type="compositionally biased region" description="Pro residues" evidence="1">
    <location>
        <begin position="915"/>
        <end position="930"/>
    </location>
</feature>
<dbReference type="AlphaFoldDB" id="A0A6L2Q9L5"/>
<feature type="compositionally biased region" description="Basic and acidic residues" evidence="1">
    <location>
        <begin position="140"/>
        <end position="149"/>
    </location>
</feature>
<feature type="region of interest" description="Disordered" evidence="1">
    <location>
        <begin position="201"/>
        <end position="227"/>
    </location>
</feature>
<feature type="region of interest" description="Disordered" evidence="1">
    <location>
        <begin position="618"/>
        <end position="644"/>
    </location>
</feature>
<organism evidence="3 4">
    <name type="scientific">Coptotermes formosanus</name>
    <name type="common">Formosan subterranean termite</name>
    <dbReference type="NCBI Taxonomy" id="36987"/>
    <lineage>
        <taxon>Eukaryota</taxon>
        <taxon>Metazoa</taxon>
        <taxon>Ecdysozoa</taxon>
        <taxon>Arthropoda</taxon>
        <taxon>Hexapoda</taxon>
        <taxon>Insecta</taxon>
        <taxon>Pterygota</taxon>
        <taxon>Neoptera</taxon>
        <taxon>Polyneoptera</taxon>
        <taxon>Dictyoptera</taxon>
        <taxon>Blattodea</taxon>
        <taxon>Blattoidea</taxon>
        <taxon>Termitoidae</taxon>
        <taxon>Rhinotermitidae</taxon>
        <taxon>Coptotermes</taxon>
    </lineage>
</organism>
<feature type="region of interest" description="Disordered" evidence="1">
    <location>
        <begin position="746"/>
        <end position="802"/>
    </location>
</feature>
<evidence type="ECO:0000256" key="2">
    <source>
        <dbReference type="SAM" id="Phobius"/>
    </source>
</evidence>
<evidence type="ECO:0000313" key="4">
    <source>
        <dbReference type="Proteomes" id="UP000502823"/>
    </source>
</evidence>
<keyword evidence="2" id="KW-0812">Transmembrane</keyword>
<protein>
    <submittedName>
        <fullName evidence="3">Uncharacterized protein</fullName>
    </submittedName>
</protein>
<feature type="region of interest" description="Disordered" evidence="1">
    <location>
        <begin position="140"/>
        <end position="174"/>
    </location>
</feature>
<feature type="compositionally biased region" description="Basic and acidic residues" evidence="1">
    <location>
        <begin position="201"/>
        <end position="210"/>
    </location>
</feature>
<feature type="compositionally biased region" description="Basic and acidic residues" evidence="1">
    <location>
        <begin position="749"/>
        <end position="789"/>
    </location>
</feature>
<reference evidence="4" key="1">
    <citation type="submission" date="2020-01" db="EMBL/GenBank/DDBJ databases">
        <title>Draft genome sequence of the Termite Coptotermes fromosanus.</title>
        <authorList>
            <person name="Itakura S."/>
            <person name="Yosikawa Y."/>
            <person name="Umezawa K."/>
        </authorList>
    </citation>
    <scope>NUCLEOTIDE SEQUENCE [LARGE SCALE GENOMIC DNA]</scope>
</reference>
<feature type="compositionally biased region" description="Polar residues" evidence="1">
    <location>
        <begin position="385"/>
        <end position="394"/>
    </location>
</feature>
<gene>
    <name evidence="3" type="ORF">Cfor_06697</name>
</gene>
<feature type="compositionally biased region" description="Polar residues" evidence="1">
    <location>
        <begin position="884"/>
        <end position="897"/>
    </location>
</feature>
<dbReference type="OrthoDB" id="10660901at2759"/>
<feature type="transmembrane region" description="Helical" evidence="2">
    <location>
        <begin position="1002"/>
        <end position="1022"/>
    </location>
</feature>
<dbReference type="Proteomes" id="UP000502823">
    <property type="component" value="Unassembled WGS sequence"/>
</dbReference>
<feature type="compositionally biased region" description="Pro residues" evidence="1">
    <location>
        <begin position="625"/>
        <end position="640"/>
    </location>
</feature>
<name>A0A6L2Q9L5_COPFO</name>
<feature type="region of interest" description="Disordered" evidence="1">
    <location>
        <begin position="27"/>
        <end position="47"/>
    </location>
</feature>
<feature type="region of interest" description="Disordered" evidence="1">
    <location>
        <begin position="349"/>
        <end position="562"/>
    </location>
</feature>